<organism evidence="11 12">
    <name type="scientific">Termitidicoccus mucosus</name>
    <dbReference type="NCBI Taxonomy" id="1184151"/>
    <lineage>
        <taxon>Bacteria</taxon>
        <taxon>Pseudomonadati</taxon>
        <taxon>Verrucomicrobiota</taxon>
        <taxon>Opitutia</taxon>
        <taxon>Opitutales</taxon>
        <taxon>Opitutaceae</taxon>
        <taxon>Termitidicoccus</taxon>
    </lineage>
</organism>
<dbReference type="InterPro" id="IPR038418">
    <property type="entry name" value="6-PTP_synth/QueD_sf"/>
</dbReference>
<protein>
    <recommendedName>
        <fullName evidence="5">6-carboxy-5,6,7,8-tetrahydropterin synthase</fullName>
        <ecNumber evidence="4">4.1.2.50</ecNumber>
    </recommendedName>
    <alternativeName>
        <fullName evidence="9">Queuosine biosynthesis protein QueD</fullName>
    </alternativeName>
</protein>
<dbReference type="EMBL" id="LRRQ01000089">
    <property type="protein sequence ID" value="OAM89559.1"/>
    <property type="molecule type" value="Genomic_DNA"/>
</dbReference>
<evidence type="ECO:0000256" key="2">
    <source>
        <dbReference type="ARBA" id="ARBA00005061"/>
    </source>
</evidence>
<evidence type="ECO:0000313" key="11">
    <source>
        <dbReference type="EMBL" id="OAM89559.1"/>
    </source>
</evidence>
<evidence type="ECO:0000256" key="3">
    <source>
        <dbReference type="ARBA" id="ARBA00008900"/>
    </source>
</evidence>
<comment type="catalytic activity">
    <reaction evidence="10">
        <text>7,8-dihydroneopterin 3'-triphosphate + H2O = 6-carboxy-5,6,7,8-tetrahydropterin + triphosphate + acetaldehyde + 2 H(+)</text>
        <dbReference type="Rhea" id="RHEA:27966"/>
        <dbReference type="ChEBI" id="CHEBI:15343"/>
        <dbReference type="ChEBI" id="CHEBI:15377"/>
        <dbReference type="ChEBI" id="CHEBI:15378"/>
        <dbReference type="ChEBI" id="CHEBI:18036"/>
        <dbReference type="ChEBI" id="CHEBI:58462"/>
        <dbReference type="ChEBI" id="CHEBI:61032"/>
        <dbReference type="EC" id="4.1.2.50"/>
    </reaction>
</comment>
<evidence type="ECO:0000256" key="7">
    <source>
        <dbReference type="ARBA" id="ARBA00022833"/>
    </source>
</evidence>
<dbReference type="GO" id="GO:0070497">
    <property type="term" value="F:6-carboxytetrahydropterin synthase activity"/>
    <property type="evidence" value="ECO:0007669"/>
    <property type="project" value="UniProtKB-EC"/>
</dbReference>
<gene>
    <name evidence="11" type="ORF">AW736_12660</name>
</gene>
<proteinExistence type="inferred from homology"/>
<evidence type="ECO:0000256" key="4">
    <source>
        <dbReference type="ARBA" id="ARBA00012982"/>
    </source>
</evidence>
<dbReference type="UniPathway" id="UPA00391"/>
<dbReference type="PANTHER" id="PTHR12589:SF7">
    <property type="entry name" value="6-PYRUVOYL TETRAHYDROBIOPTERIN SYNTHASE"/>
    <property type="match status" value="1"/>
</dbReference>
<evidence type="ECO:0000313" key="12">
    <source>
        <dbReference type="Proteomes" id="UP000078486"/>
    </source>
</evidence>
<dbReference type="EC" id="4.1.2.50" evidence="4"/>
<comment type="cofactor">
    <cofactor evidence="1">
        <name>Zn(2+)</name>
        <dbReference type="ChEBI" id="CHEBI:29105"/>
    </cofactor>
</comment>
<comment type="caution">
    <text evidence="11">The sequence shown here is derived from an EMBL/GenBank/DDBJ whole genome shotgun (WGS) entry which is preliminary data.</text>
</comment>
<dbReference type="GO" id="GO:0046872">
    <property type="term" value="F:metal ion binding"/>
    <property type="evidence" value="ECO:0007669"/>
    <property type="project" value="UniProtKB-KW"/>
</dbReference>
<evidence type="ECO:0000256" key="1">
    <source>
        <dbReference type="ARBA" id="ARBA00001947"/>
    </source>
</evidence>
<comment type="similarity">
    <text evidence="3">Belongs to the PTPS family. QueD subfamily.</text>
</comment>
<dbReference type="Pfam" id="PF01242">
    <property type="entry name" value="PTPS"/>
    <property type="match status" value="1"/>
</dbReference>
<sequence length="151" mass="17019">MPYRISKIFEIENGHILSKHPDNCRFPHGHSRMVEIVLAADSLDSNDMVCDFKAIKESLGAFLESWDHALCLNTADPNFGFYQKTYGSRIIPFEKTDPTSERMAKAIFDEVRARLAEASAAKGARYPVASGVRVERVRVTETSSTWAEYSE</sequence>
<evidence type="ECO:0000256" key="6">
    <source>
        <dbReference type="ARBA" id="ARBA00022723"/>
    </source>
</evidence>
<keyword evidence="8" id="KW-0456">Lyase</keyword>
<reference evidence="11 12" key="1">
    <citation type="submission" date="2016-01" db="EMBL/GenBank/DDBJ databases">
        <title>High potential of lignocellulose degradation of a new Verrucomicrobia species.</title>
        <authorList>
            <person name="Wang Y."/>
            <person name="Shi Y."/>
            <person name="Qiu Z."/>
            <person name="Liu S."/>
            <person name="Yang H."/>
        </authorList>
    </citation>
    <scope>NUCLEOTIDE SEQUENCE [LARGE SCALE GENOMIC DNA]</scope>
    <source>
        <strain evidence="11 12">TSB47</strain>
    </source>
</reference>
<evidence type="ECO:0000256" key="8">
    <source>
        <dbReference type="ARBA" id="ARBA00023239"/>
    </source>
</evidence>
<comment type="pathway">
    <text evidence="2">Purine metabolism; 7-cyano-7-deazaguanine biosynthesis.</text>
</comment>
<dbReference type="Proteomes" id="UP000078486">
    <property type="component" value="Unassembled WGS sequence"/>
</dbReference>
<dbReference type="OrthoDB" id="9804698at2"/>
<dbReference type="PANTHER" id="PTHR12589">
    <property type="entry name" value="PYRUVOYL TETRAHYDROBIOPTERIN SYNTHASE"/>
    <property type="match status" value="1"/>
</dbReference>
<dbReference type="Gene3D" id="3.30.479.10">
    <property type="entry name" value="6-pyruvoyl tetrahydropterin synthase/QueD"/>
    <property type="match status" value="1"/>
</dbReference>
<evidence type="ECO:0000256" key="9">
    <source>
        <dbReference type="ARBA" id="ARBA00031449"/>
    </source>
</evidence>
<keyword evidence="7" id="KW-0862">Zinc</keyword>
<name>A0A178IK57_9BACT</name>
<keyword evidence="6" id="KW-0479">Metal-binding</keyword>
<accession>A0A178IK57</accession>
<dbReference type="RefSeq" id="WP_068770586.1">
    <property type="nucleotide sequence ID" value="NZ_CP109796.1"/>
</dbReference>
<dbReference type="STRING" id="1184151.AW736_12660"/>
<evidence type="ECO:0000256" key="5">
    <source>
        <dbReference type="ARBA" id="ARBA00018141"/>
    </source>
</evidence>
<dbReference type="SUPFAM" id="SSF55620">
    <property type="entry name" value="Tetrahydrobiopterin biosynthesis enzymes-like"/>
    <property type="match status" value="1"/>
</dbReference>
<dbReference type="InterPro" id="IPR007115">
    <property type="entry name" value="6-PTP_synth/QueD"/>
</dbReference>
<dbReference type="AlphaFoldDB" id="A0A178IK57"/>
<evidence type="ECO:0000256" key="10">
    <source>
        <dbReference type="ARBA" id="ARBA00048807"/>
    </source>
</evidence>
<keyword evidence="12" id="KW-1185">Reference proteome</keyword>